<name>A0ABW5CJS3_9HYPH</name>
<accession>A0ABW5CJS3</accession>
<protein>
    <submittedName>
        <fullName evidence="1">PilZ domain-containing protein</fullName>
    </submittedName>
</protein>
<evidence type="ECO:0000313" key="1">
    <source>
        <dbReference type="EMBL" id="MFD2236335.1"/>
    </source>
</evidence>
<comment type="caution">
    <text evidence="1">The sequence shown here is derived from an EMBL/GenBank/DDBJ whole genome shotgun (WGS) entry which is preliminary data.</text>
</comment>
<dbReference type="Proteomes" id="UP001597371">
    <property type="component" value="Unassembled WGS sequence"/>
</dbReference>
<dbReference type="RefSeq" id="WP_209735719.1">
    <property type="nucleotide sequence ID" value="NZ_CP072611.1"/>
</dbReference>
<sequence length="104" mass="12069">MAERRNDPRRRTRLRPGKLLDMKGGFIADCMILDRSAAGVRIRRFEPGALPEEFLLLDEREGERWAARAVWQEKTEAGLVREGLAEQPDRREMTRIAGPYYAVR</sequence>
<organism evidence="1 2">
    <name type="scientific">Aureimonas populi</name>
    <dbReference type="NCBI Taxonomy" id="1701758"/>
    <lineage>
        <taxon>Bacteria</taxon>
        <taxon>Pseudomonadati</taxon>
        <taxon>Pseudomonadota</taxon>
        <taxon>Alphaproteobacteria</taxon>
        <taxon>Hyphomicrobiales</taxon>
        <taxon>Aurantimonadaceae</taxon>
        <taxon>Aureimonas</taxon>
    </lineage>
</organism>
<gene>
    <name evidence="1" type="ORF">ACFSKQ_02515</name>
</gene>
<keyword evidence="2" id="KW-1185">Reference proteome</keyword>
<reference evidence="2" key="1">
    <citation type="journal article" date="2019" name="Int. J. Syst. Evol. Microbiol.">
        <title>The Global Catalogue of Microorganisms (GCM) 10K type strain sequencing project: providing services to taxonomists for standard genome sequencing and annotation.</title>
        <authorList>
            <consortium name="The Broad Institute Genomics Platform"/>
            <consortium name="The Broad Institute Genome Sequencing Center for Infectious Disease"/>
            <person name="Wu L."/>
            <person name="Ma J."/>
        </authorList>
    </citation>
    <scope>NUCLEOTIDE SEQUENCE [LARGE SCALE GENOMIC DNA]</scope>
    <source>
        <strain evidence="2">ZS-35-S2</strain>
    </source>
</reference>
<dbReference type="EMBL" id="JBHUIJ010000002">
    <property type="protein sequence ID" value="MFD2236335.1"/>
    <property type="molecule type" value="Genomic_DNA"/>
</dbReference>
<evidence type="ECO:0000313" key="2">
    <source>
        <dbReference type="Proteomes" id="UP001597371"/>
    </source>
</evidence>
<proteinExistence type="predicted"/>